<dbReference type="GO" id="GO:0003676">
    <property type="term" value="F:nucleic acid binding"/>
    <property type="evidence" value="ECO:0007669"/>
    <property type="project" value="InterPro"/>
</dbReference>
<evidence type="ECO:0000256" key="1">
    <source>
        <dbReference type="ARBA" id="ARBA00008078"/>
    </source>
</evidence>
<dbReference type="Pfam" id="PF01974">
    <property type="entry name" value="tRNA_int_endo"/>
    <property type="match status" value="1"/>
</dbReference>
<organism evidence="6">
    <name type="scientific">Pyrodinium bahamense</name>
    <dbReference type="NCBI Taxonomy" id="73915"/>
    <lineage>
        <taxon>Eukaryota</taxon>
        <taxon>Sar</taxon>
        <taxon>Alveolata</taxon>
        <taxon>Dinophyceae</taxon>
        <taxon>Gonyaulacales</taxon>
        <taxon>Pyrocystaceae</taxon>
        <taxon>Pyrodinium</taxon>
    </lineage>
</organism>
<comment type="similarity">
    <text evidence="1">Belongs to the tRNA-intron endonuclease family.</text>
</comment>
<dbReference type="SUPFAM" id="SSF53032">
    <property type="entry name" value="tRNA-intron endonuclease catalytic domain-like"/>
    <property type="match status" value="1"/>
</dbReference>
<dbReference type="InterPro" id="IPR036167">
    <property type="entry name" value="tRNA_intron_Endo_cat-like_sf"/>
</dbReference>
<evidence type="ECO:0000256" key="3">
    <source>
        <dbReference type="ARBA" id="ARBA00034031"/>
    </source>
</evidence>
<feature type="region of interest" description="Disordered" evidence="4">
    <location>
        <begin position="23"/>
        <end position="47"/>
    </location>
</feature>
<proteinExistence type="inferred from homology"/>
<sequence>MDASLRRPVRQTRTGALLLDMWASQGARRSPKRERQGSRSPDAGWRQAGLPQLASNEEPHTGRLSGFNVLVQYKEGSRLANLCKDECYGSASDQLGAFLLTLEEALFLVAELRALVVECKGGTGTVNADAFFRSCCTTVLDFPQRYAAYRHLRLAGWVVRPDALKFGADFLLYDGRVSECHAQYAVIIAKPTMQWKDVLTGSRLALLVAKELLLVMFLSGTRGELLDPTSEVATLSSFVSSQDARITEIAAKQWFPHLG</sequence>
<dbReference type="CDD" id="cd22363">
    <property type="entry name" value="tRNA-intron_lyase_C"/>
    <property type="match status" value="1"/>
</dbReference>
<dbReference type="EMBL" id="HBEG01048657">
    <property type="protein sequence ID" value="CAD8386001.1"/>
    <property type="molecule type" value="Transcribed_RNA"/>
</dbReference>
<dbReference type="InterPro" id="IPR011856">
    <property type="entry name" value="tRNA_endonuc-like_dom_sf"/>
</dbReference>
<dbReference type="PANTHER" id="PTHR21227:SF0">
    <property type="entry name" value="TRNA-SPLICING ENDONUCLEASE SUBUNIT SEN2"/>
    <property type="match status" value="1"/>
</dbReference>
<dbReference type="GO" id="GO:0000213">
    <property type="term" value="F:tRNA-intron lyase activity"/>
    <property type="evidence" value="ECO:0007669"/>
    <property type="project" value="UniProtKB-EC"/>
</dbReference>
<gene>
    <name evidence="6" type="ORF">PBAH0796_LOCUS29689</name>
</gene>
<dbReference type="GO" id="GO:0000379">
    <property type="term" value="P:tRNA-type intron splice site recognition and cleavage"/>
    <property type="evidence" value="ECO:0007669"/>
    <property type="project" value="TreeGrafter"/>
</dbReference>
<dbReference type="AlphaFoldDB" id="A0A7S0FW05"/>
<name>A0A7S0FW05_9DINO</name>
<reference evidence="6" key="1">
    <citation type="submission" date="2021-01" db="EMBL/GenBank/DDBJ databases">
        <authorList>
            <person name="Corre E."/>
            <person name="Pelletier E."/>
            <person name="Niang G."/>
            <person name="Scheremetjew M."/>
            <person name="Finn R."/>
            <person name="Kale V."/>
            <person name="Holt S."/>
            <person name="Cochrane G."/>
            <person name="Meng A."/>
            <person name="Brown T."/>
            <person name="Cohen L."/>
        </authorList>
    </citation>
    <scope>NUCLEOTIDE SEQUENCE</scope>
    <source>
        <strain evidence="6">Pbaha01</strain>
    </source>
</reference>
<protein>
    <recommendedName>
        <fullName evidence="2">tRNA-intron lyase</fullName>
        <ecNumber evidence="2">4.6.1.16</ecNumber>
    </recommendedName>
</protein>
<evidence type="ECO:0000313" key="6">
    <source>
        <dbReference type="EMBL" id="CAD8386001.1"/>
    </source>
</evidence>
<evidence type="ECO:0000259" key="5">
    <source>
        <dbReference type="Pfam" id="PF01974"/>
    </source>
</evidence>
<evidence type="ECO:0000256" key="2">
    <source>
        <dbReference type="ARBA" id="ARBA00012573"/>
    </source>
</evidence>
<dbReference type="EC" id="4.6.1.16" evidence="2"/>
<dbReference type="GO" id="GO:0005737">
    <property type="term" value="C:cytoplasm"/>
    <property type="evidence" value="ECO:0007669"/>
    <property type="project" value="TreeGrafter"/>
</dbReference>
<feature type="domain" description="tRNA intron endonuclease catalytic" evidence="5">
    <location>
        <begin position="142"/>
        <end position="216"/>
    </location>
</feature>
<dbReference type="GO" id="GO:0000214">
    <property type="term" value="C:tRNA-intron endonuclease complex"/>
    <property type="evidence" value="ECO:0007669"/>
    <property type="project" value="TreeGrafter"/>
</dbReference>
<dbReference type="Gene3D" id="3.40.1350.10">
    <property type="match status" value="1"/>
</dbReference>
<dbReference type="PANTHER" id="PTHR21227">
    <property type="entry name" value="TRNA-SPLICING ENDONUCLEASE SUBUNIT SEN2"/>
    <property type="match status" value="1"/>
</dbReference>
<comment type="catalytic activity">
    <reaction evidence="3">
        <text>pretRNA = a 3'-half-tRNA molecule with a 5'-OH end + a 5'-half-tRNA molecule with a 2',3'-cyclic phosphate end + an intron with a 2',3'-cyclic phosphate and a 5'-hydroxyl terminus.</text>
        <dbReference type="EC" id="4.6.1.16"/>
    </reaction>
</comment>
<evidence type="ECO:0000256" key="4">
    <source>
        <dbReference type="SAM" id="MobiDB-lite"/>
    </source>
</evidence>
<dbReference type="InterPro" id="IPR006677">
    <property type="entry name" value="tRNA_intron_Endonuc_cat-like"/>
</dbReference>
<dbReference type="InterPro" id="IPR006676">
    <property type="entry name" value="tRNA_splic"/>
</dbReference>
<accession>A0A7S0FW05</accession>